<evidence type="ECO:0000313" key="1">
    <source>
        <dbReference type="EMBL" id="OAE99590.1"/>
    </source>
</evidence>
<reference evidence="1 2" key="1">
    <citation type="submission" date="2016-03" db="EMBL/GenBank/DDBJ databases">
        <title>Draft Genome Sequence of the Strain BR 10245 (Bradyrhizobium sp.) isolated from nodules of Centrolobium paraense.</title>
        <authorList>
            <person name="Simoes-Araujo J.L.Sr."/>
            <person name="Barauna A.C."/>
            <person name="Silva K."/>
            <person name="Zilli J.E."/>
        </authorList>
    </citation>
    <scope>NUCLEOTIDE SEQUENCE [LARGE SCALE GENOMIC DNA]</scope>
    <source>
        <strain evidence="1 2">BR 10245</strain>
    </source>
</reference>
<comment type="caution">
    <text evidence="1">The sequence shown here is derived from an EMBL/GenBank/DDBJ whole genome shotgun (WGS) entry which is preliminary data.</text>
</comment>
<name>A0A176YA80_9BRAD</name>
<dbReference type="EMBL" id="LUUB01000119">
    <property type="protein sequence ID" value="OAE99590.1"/>
    <property type="molecule type" value="Genomic_DNA"/>
</dbReference>
<accession>A0A176YA80</accession>
<sequence length="63" mass="6903">MVGHNVTEAIDHALHEVQAARRDLTITGFCMRQAEMLRRIDRAKANLADLVQPGTAGKFTQGA</sequence>
<dbReference type="AlphaFoldDB" id="A0A176YA80"/>
<proteinExistence type="predicted"/>
<keyword evidence="2" id="KW-1185">Reference proteome</keyword>
<organism evidence="1 2">
    <name type="scientific">Bradyrhizobium centrolobii</name>
    <dbReference type="NCBI Taxonomy" id="1505087"/>
    <lineage>
        <taxon>Bacteria</taxon>
        <taxon>Pseudomonadati</taxon>
        <taxon>Pseudomonadota</taxon>
        <taxon>Alphaproteobacteria</taxon>
        <taxon>Hyphomicrobiales</taxon>
        <taxon>Nitrobacteraceae</taxon>
        <taxon>Bradyrhizobium</taxon>
    </lineage>
</organism>
<gene>
    <name evidence="1" type="ORF">AYJ54_33065</name>
</gene>
<protein>
    <submittedName>
        <fullName evidence="1">Uncharacterized protein</fullName>
    </submittedName>
</protein>
<evidence type="ECO:0000313" key="2">
    <source>
        <dbReference type="Proteomes" id="UP000076959"/>
    </source>
</evidence>
<dbReference type="Proteomes" id="UP000076959">
    <property type="component" value="Unassembled WGS sequence"/>
</dbReference>